<evidence type="ECO:0000313" key="1">
    <source>
        <dbReference type="EMBL" id="GIY37073.1"/>
    </source>
</evidence>
<proteinExistence type="predicted"/>
<gene>
    <name evidence="1" type="ORF">CEXT_426371</name>
</gene>
<comment type="caution">
    <text evidence="1">The sequence shown here is derived from an EMBL/GenBank/DDBJ whole genome shotgun (WGS) entry which is preliminary data.</text>
</comment>
<name>A0AAV4SRM5_CAEEX</name>
<reference evidence="1 2" key="1">
    <citation type="submission" date="2021-06" db="EMBL/GenBank/DDBJ databases">
        <title>Caerostris extrusa draft genome.</title>
        <authorList>
            <person name="Kono N."/>
            <person name="Arakawa K."/>
        </authorList>
    </citation>
    <scope>NUCLEOTIDE SEQUENCE [LARGE SCALE GENOMIC DNA]</scope>
</reference>
<dbReference type="EMBL" id="BPLR01010120">
    <property type="protein sequence ID" value="GIY37073.1"/>
    <property type="molecule type" value="Genomic_DNA"/>
</dbReference>
<sequence length="96" mass="10883">MILYQEVRGSVARQTRSCYRCYISILPEISILVQSIKLIARPIFSKMTEVDIFGQVINSVCAITMQDIEAKFRVTSLGLSLFTDNYEGTILKSDKI</sequence>
<dbReference type="Proteomes" id="UP001054945">
    <property type="component" value="Unassembled WGS sequence"/>
</dbReference>
<protein>
    <submittedName>
        <fullName evidence="1">Uncharacterized protein</fullName>
    </submittedName>
</protein>
<keyword evidence="2" id="KW-1185">Reference proteome</keyword>
<accession>A0AAV4SRM5</accession>
<evidence type="ECO:0000313" key="2">
    <source>
        <dbReference type="Proteomes" id="UP001054945"/>
    </source>
</evidence>
<dbReference type="AlphaFoldDB" id="A0AAV4SRM5"/>
<organism evidence="1 2">
    <name type="scientific">Caerostris extrusa</name>
    <name type="common">Bark spider</name>
    <name type="synonym">Caerostris bankana</name>
    <dbReference type="NCBI Taxonomy" id="172846"/>
    <lineage>
        <taxon>Eukaryota</taxon>
        <taxon>Metazoa</taxon>
        <taxon>Ecdysozoa</taxon>
        <taxon>Arthropoda</taxon>
        <taxon>Chelicerata</taxon>
        <taxon>Arachnida</taxon>
        <taxon>Araneae</taxon>
        <taxon>Araneomorphae</taxon>
        <taxon>Entelegynae</taxon>
        <taxon>Araneoidea</taxon>
        <taxon>Araneidae</taxon>
        <taxon>Caerostris</taxon>
    </lineage>
</organism>